<organism evidence="1">
    <name type="scientific">marine metagenome</name>
    <dbReference type="NCBI Taxonomy" id="408172"/>
    <lineage>
        <taxon>unclassified sequences</taxon>
        <taxon>metagenomes</taxon>
        <taxon>ecological metagenomes</taxon>
    </lineage>
</organism>
<reference evidence="1" key="1">
    <citation type="submission" date="2018-05" db="EMBL/GenBank/DDBJ databases">
        <authorList>
            <person name="Lanie J.A."/>
            <person name="Ng W.-L."/>
            <person name="Kazmierczak K.M."/>
            <person name="Andrzejewski T.M."/>
            <person name="Davidsen T.M."/>
            <person name="Wayne K.J."/>
            <person name="Tettelin H."/>
            <person name="Glass J.I."/>
            <person name="Rusch D."/>
            <person name="Podicherti R."/>
            <person name="Tsui H.-C.T."/>
            <person name="Winkler M.E."/>
        </authorList>
    </citation>
    <scope>NUCLEOTIDE SEQUENCE</scope>
</reference>
<gene>
    <name evidence="1" type="ORF">METZ01_LOCUS23991</name>
</gene>
<accession>A0A381PYT7</accession>
<sequence length="68" mass="7795">MTQEQGAGVAAKIQELRSEHRALDEELQNMANDPTFDDLQMRRLKKRKLFLKDSITLLEGRLVPDITA</sequence>
<name>A0A381PYT7_9ZZZZ</name>
<dbReference type="Pfam" id="PF04325">
    <property type="entry name" value="DUF465"/>
    <property type="match status" value="1"/>
</dbReference>
<dbReference type="InterPro" id="IPR007420">
    <property type="entry name" value="DUF465"/>
</dbReference>
<dbReference type="AlphaFoldDB" id="A0A381PYT7"/>
<evidence type="ECO:0000313" key="1">
    <source>
        <dbReference type="EMBL" id="SUZ71137.1"/>
    </source>
</evidence>
<proteinExistence type="predicted"/>
<dbReference type="Gene3D" id="6.10.280.50">
    <property type="match status" value="1"/>
</dbReference>
<dbReference type="EMBL" id="UINC01001112">
    <property type="protein sequence ID" value="SUZ71137.1"/>
    <property type="molecule type" value="Genomic_DNA"/>
</dbReference>
<protein>
    <recommendedName>
        <fullName evidence="2">DUF465 domain-containing protein</fullName>
    </recommendedName>
</protein>
<dbReference type="InterPro" id="IPR038444">
    <property type="entry name" value="DUF465_sf"/>
</dbReference>
<evidence type="ECO:0008006" key="2">
    <source>
        <dbReference type="Google" id="ProtNLM"/>
    </source>
</evidence>